<evidence type="ECO:0000313" key="8">
    <source>
        <dbReference type="EMBL" id="VIO58913.1"/>
    </source>
</evidence>
<evidence type="ECO:0000259" key="6">
    <source>
        <dbReference type="PROSITE" id="PS51459"/>
    </source>
</evidence>
<dbReference type="AlphaFoldDB" id="A0A4E9E9J0"/>
<dbReference type="Gene3D" id="3.30.465.10">
    <property type="match status" value="1"/>
</dbReference>
<evidence type="ECO:0000313" key="7">
    <source>
        <dbReference type="EMBL" id="CAG1995984.1"/>
    </source>
</evidence>
<dbReference type="Proteomes" id="UP000746612">
    <property type="component" value="Unassembled WGS sequence"/>
</dbReference>
<evidence type="ECO:0000256" key="2">
    <source>
        <dbReference type="ARBA" id="ARBA00022630"/>
    </source>
</evidence>
<dbReference type="InterPro" id="IPR016166">
    <property type="entry name" value="FAD-bd_PCMH"/>
</dbReference>
<accession>A0A4E9E9J0</accession>
<dbReference type="SUPFAM" id="SSF56176">
    <property type="entry name" value="FAD-binding/transporter-associated domain-like"/>
    <property type="match status" value="1"/>
</dbReference>
<dbReference type="PANTHER" id="PTHR42973:SF17">
    <property type="entry name" value="OXIDASE, PUTATIVE (AFU_ORTHOLOGUE AFUA_6G14340)-RELATED"/>
    <property type="match status" value="1"/>
</dbReference>
<evidence type="ECO:0000256" key="1">
    <source>
        <dbReference type="ARBA" id="ARBA00005466"/>
    </source>
</evidence>
<dbReference type="EMBL" id="CAAKMV010000136">
    <property type="protein sequence ID" value="VIO58913.1"/>
    <property type="molecule type" value="Genomic_DNA"/>
</dbReference>
<dbReference type="InterPro" id="IPR003812">
    <property type="entry name" value="Fido"/>
</dbReference>
<evidence type="ECO:0000259" key="5">
    <source>
        <dbReference type="PROSITE" id="PS51387"/>
    </source>
</evidence>
<proteinExistence type="inferred from homology"/>
<gene>
    <name evidence="8" type="ORF">FUG_LOCUS323930</name>
    <name evidence="7" type="ORF">MDCFG202_LOCUS409144</name>
</gene>
<dbReference type="InterPro" id="IPR006094">
    <property type="entry name" value="Oxid_FAD_bind_N"/>
</dbReference>
<keyword evidence="4" id="KW-0560">Oxidoreductase</keyword>
<dbReference type="Gene3D" id="1.10.3290.10">
    <property type="entry name" value="Fido-like domain"/>
    <property type="match status" value="1"/>
</dbReference>
<dbReference type="EMBL" id="CAJPIJ010000159">
    <property type="protein sequence ID" value="CAG1995984.1"/>
    <property type="molecule type" value="Genomic_DNA"/>
</dbReference>
<evidence type="ECO:0008006" key="9">
    <source>
        <dbReference type="Google" id="ProtNLM"/>
    </source>
</evidence>
<dbReference type="InterPro" id="IPR036597">
    <property type="entry name" value="Fido-like_dom_sf"/>
</dbReference>
<dbReference type="PANTHER" id="PTHR42973">
    <property type="entry name" value="BINDING OXIDOREDUCTASE, PUTATIVE (AFU_ORTHOLOGUE AFUA_1G17690)-RELATED"/>
    <property type="match status" value="1"/>
</dbReference>
<dbReference type="Pfam" id="PF08031">
    <property type="entry name" value="BBE"/>
    <property type="match status" value="1"/>
</dbReference>
<evidence type="ECO:0000256" key="4">
    <source>
        <dbReference type="ARBA" id="ARBA00023002"/>
    </source>
</evidence>
<organism evidence="8">
    <name type="scientific">Gibberella zeae</name>
    <name type="common">Wheat head blight fungus</name>
    <name type="synonym">Fusarium graminearum</name>
    <dbReference type="NCBI Taxonomy" id="5518"/>
    <lineage>
        <taxon>Eukaryota</taxon>
        <taxon>Fungi</taxon>
        <taxon>Dikarya</taxon>
        <taxon>Ascomycota</taxon>
        <taxon>Pezizomycotina</taxon>
        <taxon>Sordariomycetes</taxon>
        <taxon>Hypocreomycetidae</taxon>
        <taxon>Hypocreales</taxon>
        <taxon>Nectriaceae</taxon>
        <taxon>Fusarium</taxon>
    </lineage>
</organism>
<dbReference type="InterPro" id="IPR050416">
    <property type="entry name" value="FAD-linked_Oxidoreductase"/>
</dbReference>
<sequence>MDTDCDTTNWPPVRVAISSDDSYRTYSNDQNPGALFEKAMRYLGFMTANHTATPEYKETLIKWVNDSVIHAIYGSNMIERAGLHWEATFNHCHQVLQGLNPSVGGDSEDIRGQREVVQHMRAYQHILHHFVFLGEDMSENLIKDTHAILCKGISIIDPEYPEVPYEKYAGKYRTVPVGAGNTMFIMPKFVPVKMTEMCTNLKRELEEESGGLDPISLASKYSLRFVEIHPFQDGNGRMCRMILNAILFRYFGIVVPIGETEEDRIEYIDIKKRASRDMEGHGEYATFVLKKGVKSIQKLKQKLQGKKTTPLQDCLNAVCANQSNCVRYPGDPLFAWWSTPFNLEFPVVPAAVIRPQTVIQVAETVKCATKHGAKVQALSGGHSYGNYGLGGVDGAISIDLDNFKDFSMNNKTWYASFGAGMNLGELDEHLHANGRRAIAHGTCPGVGTGGHLTVGGLGPISRQWGSALDHILEIEVVTADGTVQRASYTKNSGLFWALRGAGASFGIVTKFMVKTHPEPGRVIQYSYKFAFTSHDEMAKLYREWQAVVGDPNMDRRFSSLFIVQPFGALITGTFFGTRSQFMITRIPSRLPGTFRSNAWITDWAALLLHEAEAVGCALGSVPTAFYGKSLSLSEQDLLSDKAITDLFKYLEQKRSELAPVTIIFNSEGGAMMDIPADATAYPHRNSIIMYQSYGIGVGKVSAATRELLDGVHKRIQRSAPGARSTYAGYIDPWADRKAAQKLYWADNLPRLRELKKAWDPTDVFHNPQSVDPA</sequence>
<evidence type="ECO:0000256" key="3">
    <source>
        <dbReference type="ARBA" id="ARBA00022827"/>
    </source>
</evidence>
<dbReference type="GO" id="GO:0016491">
    <property type="term" value="F:oxidoreductase activity"/>
    <property type="evidence" value="ECO:0007669"/>
    <property type="project" value="UniProtKB-KW"/>
</dbReference>
<name>A0A4E9E9J0_GIBZA</name>
<dbReference type="Pfam" id="PF02661">
    <property type="entry name" value="Fic"/>
    <property type="match status" value="1"/>
</dbReference>
<protein>
    <recommendedName>
        <fullName evidence="9">FAD-binding PCMH-type domain-containing protein</fullName>
    </recommendedName>
</protein>
<feature type="domain" description="FAD-binding PCMH-type" evidence="5">
    <location>
        <begin position="345"/>
        <end position="518"/>
    </location>
</feature>
<dbReference type="Pfam" id="PF01565">
    <property type="entry name" value="FAD_binding_4"/>
    <property type="match status" value="1"/>
</dbReference>
<dbReference type="PROSITE" id="PS51459">
    <property type="entry name" value="FIDO"/>
    <property type="match status" value="1"/>
</dbReference>
<dbReference type="GO" id="GO:0071949">
    <property type="term" value="F:FAD binding"/>
    <property type="evidence" value="ECO:0007669"/>
    <property type="project" value="InterPro"/>
</dbReference>
<dbReference type="InterPro" id="IPR036318">
    <property type="entry name" value="FAD-bd_PCMH-like_sf"/>
</dbReference>
<dbReference type="Gene3D" id="3.40.462.20">
    <property type="match status" value="1"/>
</dbReference>
<dbReference type="SUPFAM" id="SSF140931">
    <property type="entry name" value="Fic-like"/>
    <property type="match status" value="1"/>
</dbReference>
<keyword evidence="2" id="KW-0285">Flavoprotein</keyword>
<dbReference type="InterPro" id="IPR012951">
    <property type="entry name" value="BBE"/>
</dbReference>
<keyword evidence="3" id="KW-0274">FAD</keyword>
<reference evidence="8" key="1">
    <citation type="submission" date="2019-04" db="EMBL/GenBank/DDBJ databases">
        <authorList>
            <person name="Melise S."/>
            <person name="Noan J."/>
            <person name="Okalmin O."/>
        </authorList>
    </citation>
    <scope>NUCLEOTIDE SEQUENCE</scope>
    <source>
        <strain evidence="8">FN9</strain>
    </source>
</reference>
<dbReference type="InterPro" id="IPR016169">
    <property type="entry name" value="FAD-bd_PCMH_sub2"/>
</dbReference>
<reference evidence="7" key="2">
    <citation type="submission" date="2021-03" db="EMBL/GenBank/DDBJ databases">
        <authorList>
            <person name="Alouane T."/>
            <person name="Langin T."/>
            <person name="Bonhomme L."/>
        </authorList>
    </citation>
    <scope>NUCLEOTIDE SEQUENCE</scope>
    <source>
        <strain evidence="7">MDC_Fg202</strain>
    </source>
</reference>
<dbReference type="PROSITE" id="PS51387">
    <property type="entry name" value="FAD_PCMH"/>
    <property type="match status" value="1"/>
</dbReference>
<comment type="similarity">
    <text evidence="1">Belongs to the oxygen-dependent FAD-linked oxidoreductase family.</text>
</comment>
<feature type="domain" description="Fido" evidence="6">
    <location>
        <begin position="137"/>
        <end position="290"/>
    </location>
</feature>